<dbReference type="Pfam" id="PF17921">
    <property type="entry name" value="Integrase_H2C2"/>
    <property type="match status" value="1"/>
</dbReference>
<dbReference type="Gene3D" id="1.10.340.70">
    <property type="match status" value="1"/>
</dbReference>
<dbReference type="PANTHER" id="PTHR47266">
    <property type="entry name" value="ENDONUCLEASE-RELATED"/>
    <property type="match status" value="1"/>
</dbReference>
<comment type="caution">
    <text evidence="2">The sequence shown here is derived from an EMBL/GenBank/DDBJ whole genome shotgun (WGS) entry which is preliminary data.</text>
</comment>
<organism evidence="2 3">
    <name type="scientific">Acer negundo</name>
    <name type="common">Box elder</name>
    <dbReference type="NCBI Taxonomy" id="4023"/>
    <lineage>
        <taxon>Eukaryota</taxon>
        <taxon>Viridiplantae</taxon>
        <taxon>Streptophyta</taxon>
        <taxon>Embryophyta</taxon>
        <taxon>Tracheophyta</taxon>
        <taxon>Spermatophyta</taxon>
        <taxon>Magnoliopsida</taxon>
        <taxon>eudicotyledons</taxon>
        <taxon>Gunneridae</taxon>
        <taxon>Pentapetalae</taxon>
        <taxon>rosids</taxon>
        <taxon>malvids</taxon>
        <taxon>Sapindales</taxon>
        <taxon>Sapindaceae</taxon>
        <taxon>Hippocastanoideae</taxon>
        <taxon>Acereae</taxon>
        <taxon>Acer</taxon>
    </lineage>
</organism>
<evidence type="ECO:0000313" key="3">
    <source>
        <dbReference type="Proteomes" id="UP001064489"/>
    </source>
</evidence>
<reference evidence="2" key="2">
    <citation type="submission" date="2023-02" db="EMBL/GenBank/DDBJ databases">
        <authorList>
            <person name="Swenson N.G."/>
            <person name="Wegrzyn J.L."/>
            <person name="Mcevoy S.L."/>
        </authorList>
    </citation>
    <scope>NUCLEOTIDE SEQUENCE</scope>
    <source>
        <strain evidence="2">91603</strain>
        <tissue evidence="2">Leaf</tissue>
    </source>
</reference>
<dbReference type="InterPro" id="IPR001584">
    <property type="entry name" value="Integrase_cat-core"/>
</dbReference>
<feature type="domain" description="Integrase catalytic" evidence="1">
    <location>
        <begin position="94"/>
        <end position="186"/>
    </location>
</feature>
<accession>A0AAD5I537</accession>
<dbReference type="Proteomes" id="UP001064489">
    <property type="component" value="Chromosome 11"/>
</dbReference>
<dbReference type="EMBL" id="JAJSOW010000108">
    <property type="protein sequence ID" value="KAI9152788.1"/>
    <property type="molecule type" value="Genomic_DNA"/>
</dbReference>
<dbReference type="PROSITE" id="PS50994">
    <property type="entry name" value="INTEGRASE"/>
    <property type="match status" value="1"/>
</dbReference>
<dbReference type="AlphaFoldDB" id="A0AAD5I537"/>
<dbReference type="InterPro" id="IPR012337">
    <property type="entry name" value="RNaseH-like_sf"/>
</dbReference>
<dbReference type="Gene3D" id="3.30.420.10">
    <property type="entry name" value="Ribonuclease H-like superfamily/Ribonuclease H"/>
    <property type="match status" value="1"/>
</dbReference>
<reference evidence="2" key="1">
    <citation type="journal article" date="2022" name="Plant J.">
        <title>Strategies of tolerance reflected in two North American maple genomes.</title>
        <authorList>
            <person name="McEvoy S.L."/>
            <person name="Sezen U.U."/>
            <person name="Trouern-Trend A."/>
            <person name="McMahon S.M."/>
            <person name="Schaberg P.G."/>
            <person name="Yang J."/>
            <person name="Wegrzyn J.L."/>
            <person name="Swenson N.G."/>
        </authorList>
    </citation>
    <scope>NUCLEOTIDE SEQUENCE</scope>
    <source>
        <strain evidence="2">91603</strain>
    </source>
</reference>
<evidence type="ECO:0000313" key="2">
    <source>
        <dbReference type="EMBL" id="KAI9152788.1"/>
    </source>
</evidence>
<dbReference type="GO" id="GO:0003676">
    <property type="term" value="F:nucleic acid binding"/>
    <property type="evidence" value="ECO:0007669"/>
    <property type="project" value="InterPro"/>
</dbReference>
<proteinExistence type="predicted"/>
<keyword evidence="3" id="KW-1185">Reference proteome</keyword>
<dbReference type="Pfam" id="PF00665">
    <property type="entry name" value="rve"/>
    <property type="match status" value="1"/>
</dbReference>
<sequence length="186" mass="21026">MTGFKDGYLYRKGKSLPLLRCIHLNDASWALDEVHQGDCGNHVAGETLAYQILIKGYFWLTIHQDAKQFAQSCEACQKTAKLHHLPPGRLSSISTPYPFAIWGLDLISPLPTASGQAKHVVVAIDYFTRWVEAKALVRITEEKTTSFAKDNIVYRFGTPMAIITDMGKQFENANFREFCEDRNIDL</sequence>
<name>A0AAD5I537_ACENE</name>
<gene>
    <name evidence="2" type="ORF">LWI28_001207</name>
</gene>
<dbReference type="SUPFAM" id="SSF53098">
    <property type="entry name" value="Ribonuclease H-like"/>
    <property type="match status" value="1"/>
</dbReference>
<protein>
    <recommendedName>
        <fullName evidence="1">Integrase catalytic domain-containing protein</fullName>
    </recommendedName>
</protein>
<dbReference type="InterPro" id="IPR036397">
    <property type="entry name" value="RNaseH_sf"/>
</dbReference>
<dbReference type="InterPro" id="IPR052160">
    <property type="entry name" value="Gypsy_RT_Integrase-like"/>
</dbReference>
<evidence type="ECO:0000259" key="1">
    <source>
        <dbReference type="PROSITE" id="PS50994"/>
    </source>
</evidence>
<dbReference type="InterPro" id="IPR041588">
    <property type="entry name" value="Integrase_H2C2"/>
</dbReference>
<dbReference type="GO" id="GO:0015074">
    <property type="term" value="P:DNA integration"/>
    <property type="evidence" value="ECO:0007669"/>
    <property type="project" value="InterPro"/>
</dbReference>